<dbReference type="EMBL" id="QREG01000004">
    <property type="protein sequence ID" value="REE01095.1"/>
    <property type="molecule type" value="Genomic_DNA"/>
</dbReference>
<proteinExistence type="predicted"/>
<keyword evidence="3" id="KW-1185">Reference proteome</keyword>
<comment type="caution">
    <text evidence="2">The sequence shown here is derived from an EMBL/GenBank/DDBJ whole genome shotgun (WGS) entry which is preliminary data.</text>
</comment>
<keyword evidence="1" id="KW-0472">Membrane</keyword>
<evidence type="ECO:0000313" key="2">
    <source>
        <dbReference type="EMBL" id="REE01095.1"/>
    </source>
</evidence>
<keyword evidence="1" id="KW-0812">Transmembrane</keyword>
<keyword evidence="1" id="KW-1133">Transmembrane helix</keyword>
<name>A0A3D9L4Z4_MARFU</name>
<sequence length="29" mass="3336">MGYLDVLVLVLMTALGMYLHAWVRSNLKK</sequence>
<accession>A0A3D9L4Z4</accession>
<evidence type="ECO:0000256" key="1">
    <source>
        <dbReference type="SAM" id="Phobius"/>
    </source>
</evidence>
<protein>
    <submittedName>
        <fullName evidence="2">Uncharacterized protein</fullName>
    </submittedName>
</protein>
<feature type="transmembrane region" description="Helical" evidence="1">
    <location>
        <begin position="6"/>
        <end position="23"/>
    </location>
</feature>
<organism evidence="2 3">
    <name type="scientific">Marinoscillum furvescens DSM 4134</name>
    <dbReference type="NCBI Taxonomy" id="1122208"/>
    <lineage>
        <taxon>Bacteria</taxon>
        <taxon>Pseudomonadati</taxon>
        <taxon>Bacteroidota</taxon>
        <taxon>Cytophagia</taxon>
        <taxon>Cytophagales</taxon>
        <taxon>Reichenbachiellaceae</taxon>
        <taxon>Marinoscillum</taxon>
    </lineage>
</organism>
<evidence type="ECO:0000313" key="3">
    <source>
        <dbReference type="Proteomes" id="UP000256779"/>
    </source>
</evidence>
<dbReference type="AlphaFoldDB" id="A0A3D9L4Z4"/>
<gene>
    <name evidence="2" type="ORF">C7460_104115</name>
</gene>
<dbReference type="Proteomes" id="UP000256779">
    <property type="component" value="Unassembled WGS sequence"/>
</dbReference>
<reference evidence="2 3" key="1">
    <citation type="submission" date="2018-07" db="EMBL/GenBank/DDBJ databases">
        <title>Genomic Encyclopedia of Type Strains, Phase IV (KMG-IV): sequencing the most valuable type-strain genomes for metagenomic binning, comparative biology and taxonomic classification.</title>
        <authorList>
            <person name="Goeker M."/>
        </authorList>
    </citation>
    <scope>NUCLEOTIDE SEQUENCE [LARGE SCALE GENOMIC DNA]</scope>
    <source>
        <strain evidence="2 3">DSM 4134</strain>
    </source>
</reference>